<evidence type="ECO:0000313" key="2">
    <source>
        <dbReference type="Proteomes" id="UP001283361"/>
    </source>
</evidence>
<proteinExistence type="predicted"/>
<reference evidence="1" key="1">
    <citation type="journal article" date="2023" name="G3 (Bethesda)">
        <title>A reference genome for the long-term kleptoplast-retaining sea slug Elysia crispata morphotype clarki.</title>
        <authorList>
            <person name="Eastman K.E."/>
            <person name="Pendleton A.L."/>
            <person name="Shaikh M.A."/>
            <person name="Suttiyut T."/>
            <person name="Ogas R."/>
            <person name="Tomko P."/>
            <person name="Gavelis G."/>
            <person name="Widhalm J.R."/>
            <person name="Wisecaver J.H."/>
        </authorList>
    </citation>
    <scope>NUCLEOTIDE SEQUENCE</scope>
    <source>
        <strain evidence="1">ECLA1</strain>
    </source>
</reference>
<dbReference type="EMBL" id="JAWDGP010006459">
    <property type="protein sequence ID" value="KAK3740821.1"/>
    <property type="molecule type" value="Genomic_DNA"/>
</dbReference>
<accession>A0AAE0YCT7</accession>
<gene>
    <name evidence="1" type="ORF">RRG08_042805</name>
</gene>
<comment type="caution">
    <text evidence="1">The sequence shown here is derived from an EMBL/GenBank/DDBJ whole genome shotgun (WGS) entry which is preliminary data.</text>
</comment>
<name>A0AAE0YCT7_9GAST</name>
<keyword evidence="2" id="KW-1185">Reference proteome</keyword>
<dbReference type="AlphaFoldDB" id="A0AAE0YCT7"/>
<evidence type="ECO:0000313" key="1">
    <source>
        <dbReference type="EMBL" id="KAK3740821.1"/>
    </source>
</evidence>
<protein>
    <submittedName>
        <fullName evidence="1">Uncharacterized protein</fullName>
    </submittedName>
</protein>
<sequence length="90" mass="9917">MKGWMGGRDDRTAYSIAKPMPVAKALFAAPLASSARDGDQARSLSWRTDKEIVKLTSPGLDRRKDLESATVTQVKIMCECAELVMNRPGY</sequence>
<dbReference type="Proteomes" id="UP001283361">
    <property type="component" value="Unassembled WGS sequence"/>
</dbReference>
<organism evidence="1 2">
    <name type="scientific">Elysia crispata</name>
    <name type="common">lettuce slug</name>
    <dbReference type="NCBI Taxonomy" id="231223"/>
    <lineage>
        <taxon>Eukaryota</taxon>
        <taxon>Metazoa</taxon>
        <taxon>Spiralia</taxon>
        <taxon>Lophotrochozoa</taxon>
        <taxon>Mollusca</taxon>
        <taxon>Gastropoda</taxon>
        <taxon>Heterobranchia</taxon>
        <taxon>Euthyneura</taxon>
        <taxon>Panpulmonata</taxon>
        <taxon>Sacoglossa</taxon>
        <taxon>Placobranchoidea</taxon>
        <taxon>Plakobranchidae</taxon>
        <taxon>Elysia</taxon>
    </lineage>
</organism>